<dbReference type="EMBL" id="JABEXW010000610">
    <property type="protein sequence ID" value="KAF4961382.1"/>
    <property type="molecule type" value="Genomic_DNA"/>
</dbReference>
<feature type="domain" description="CHAT" evidence="4">
    <location>
        <begin position="1279"/>
        <end position="1554"/>
    </location>
</feature>
<dbReference type="Gene3D" id="1.25.40.10">
    <property type="entry name" value="Tetratricopeptide repeat domain"/>
    <property type="match status" value="1"/>
</dbReference>
<comment type="caution">
    <text evidence="5">The sequence shown here is derived from an EMBL/GenBank/DDBJ whole genome shotgun (WGS) entry which is preliminary data.</text>
</comment>
<dbReference type="Pfam" id="PF12770">
    <property type="entry name" value="CHAT"/>
    <property type="match status" value="1"/>
</dbReference>
<dbReference type="InterPro" id="IPR011990">
    <property type="entry name" value="TPR-like_helical_dom_sf"/>
</dbReference>
<dbReference type="InterPro" id="IPR024983">
    <property type="entry name" value="CHAT_dom"/>
</dbReference>
<protein>
    <recommendedName>
        <fullName evidence="7">CHAT domain-containing protein</fullName>
    </recommendedName>
</protein>
<dbReference type="Gene3D" id="3.40.50.1460">
    <property type="match status" value="1"/>
</dbReference>
<keyword evidence="6" id="KW-1185">Reference proteome</keyword>
<dbReference type="PANTHER" id="PTHR48104">
    <property type="entry name" value="METACASPASE-4"/>
    <property type="match status" value="1"/>
</dbReference>
<reference evidence="5" key="1">
    <citation type="journal article" date="2020" name="BMC Genomics">
        <title>Correction to: Identification and distribution of gene clusters required for synthesis of sphingolipid metabolism inhibitors in diverse species of the filamentous fungus Fusarium.</title>
        <authorList>
            <person name="Kim H.S."/>
            <person name="Lohmar J.M."/>
            <person name="Busman M."/>
            <person name="Brown D.W."/>
            <person name="Naumann T.A."/>
            <person name="Divon H.H."/>
            <person name="Lysoe E."/>
            <person name="Uhlig S."/>
            <person name="Proctor R.H."/>
        </authorList>
    </citation>
    <scope>NUCLEOTIDE SEQUENCE</scope>
    <source>
        <strain evidence="5">NRRL 20472</strain>
    </source>
</reference>
<evidence type="ECO:0008006" key="7">
    <source>
        <dbReference type="Google" id="ProtNLM"/>
    </source>
</evidence>
<dbReference type="OrthoDB" id="9991317at2759"/>
<comment type="similarity">
    <text evidence="1">Belongs to the peptidase C14B family.</text>
</comment>
<name>A0A8H4X495_9HYPO</name>
<gene>
    <name evidence="5" type="ORF">FSARC_10198</name>
</gene>
<dbReference type="GO" id="GO:0005737">
    <property type="term" value="C:cytoplasm"/>
    <property type="evidence" value="ECO:0007669"/>
    <property type="project" value="TreeGrafter"/>
</dbReference>
<evidence type="ECO:0000256" key="1">
    <source>
        <dbReference type="ARBA" id="ARBA00009005"/>
    </source>
</evidence>
<proteinExistence type="inferred from homology"/>
<dbReference type="GO" id="GO:0006508">
    <property type="term" value="P:proteolysis"/>
    <property type="evidence" value="ECO:0007669"/>
    <property type="project" value="InterPro"/>
</dbReference>
<accession>A0A8H4X495</accession>
<evidence type="ECO:0000313" key="6">
    <source>
        <dbReference type="Proteomes" id="UP000622797"/>
    </source>
</evidence>
<dbReference type="Pfam" id="PF00656">
    <property type="entry name" value="Peptidase_C14"/>
    <property type="match status" value="1"/>
</dbReference>
<dbReference type="InterPro" id="IPR011600">
    <property type="entry name" value="Pept_C14_caspase"/>
</dbReference>
<evidence type="ECO:0000259" key="3">
    <source>
        <dbReference type="Pfam" id="PF00656"/>
    </source>
</evidence>
<evidence type="ECO:0000259" key="4">
    <source>
        <dbReference type="Pfam" id="PF12770"/>
    </source>
</evidence>
<feature type="coiled-coil region" evidence="2">
    <location>
        <begin position="1118"/>
        <end position="1145"/>
    </location>
</feature>
<reference evidence="5" key="2">
    <citation type="submission" date="2020-05" db="EMBL/GenBank/DDBJ databases">
        <authorList>
            <person name="Kim H.-S."/>
            <person name="Proctor R.H."/>
            <person name="Brown D.W."/>
        </authorList>
    </citation>
    <scope>NUCLEOTIDE SEQUENCE</scope>
    <source>
        <strain evidence="5">NRRL 20472</strain>
    </source>
</reference>
<dbReference type="GO" id="GO:0004197">
    <property type="term" value="F:cysteine-type endopeptidase activity"/>
    <property type="evidence" value="ECO:0007669"/>
    <property type="project" value="InterPro"/>
</dbReference>
<feature type="domain" description="Peptidase C14 caspase" evidence="3">
    <location>
        <begin position="11"/>
        <end position="285"/>
    </location>
</feature>
<dbReference type="Proteomes" id="UP000622797">
    <property type="component" value="Unassembled WGS sequence"/>
</dbReference>
<evidence type="ECO:0000313" key="5">
    <source>
        <dbReference type="EMBL" id="KAF4961382.1"/>
    </source>
</evidence>
<organism evidence="5 6">
    <name type="scientific">Fusarium sarcochroum</name>
    <dbReference type="NCBI Taxonomy" id="1208366"/>
    <lineage>
        <taxon>Eukaryota</taxon>
        <taxon>Fungi</taxon>
        <taxon>Dikarya</taxon>
        <taxon>Ascomycota</taxon>
        <taxon>Pezizomycotina</taxon>
        <taxon>Sordariomycetes</taxon>
        <taxon>Hypocreomycetidae</taxon>
        <taxon>Hypocreales</taxon>
        <taxon>Nectriaceae</taxon>
        <taxon>Fusarium</taxon>
        <taxon>Fusarium lateritium species complex</taxon>
    </lineage>
</organism>
<dbReference type="PANTHER" id="PTHR48104:SF30">
    <property type="entry name" value="METACASPASE-1"/>
    <property type="match status" value="1"/>
</dbReference>
<dbReference type="InterPro" id="IPR050452">
    <property type="entry name" value="Metacaspase"/>
</dbReference>
<evidence type="ECO:0000256" key="2">
    <source>
        <dbReference type="SAM" id="Coils"/>
    </source>
</evidence>
<keyword evidence="2" id="KW-0175">Coiled coil</keyword>
<sequence length="1575" mass="177138">MAEKHSSQPAHYAVLIGINAYSQKPLKGCVRDVQHIKSLLEQQQFPIEIQAFTATSNSHSGIVEDPNHWPTYKNVTKALRVLTARAQPGDCVYIHYSGHGTRWNPGGEFSNQHTGDLALALLNGENGESVRELGGHRLAMALNAMVIKELVVTLVLDCCFAASVYRHDSSNVRFIPIDPNLASAYAIDNDITVQDVEALGSGFRDASMLPSWLINPNGYALLAACGPHEEATEIVRDEIDHGALSRFLYLSLRDGGLKKRHKDIFYHLISKFRGNELEQSPILYGNKDQPFFGHSKLSSPRPMIPVVRRGNGFILQAGHAHAVSDGDEFMLYPSIVFKENAALHTDVVSAKTDTTGPLTSLLHLEDGMTSTPRIEWVAEPRTRHALRGFPISLGENLPRRDEWVTVFDKRFISVQSRTDSCLPLFHVALLGDEYKILDKNDQEVMNIPTLSQDNTSLEHIVAILEHLIRYELVKELTNHSVSDDFRASFEISIINRAGDSFSPDRDINVEQDTSNKYMFELCLRNKGTENLYLYVYDLGPFWQIEEIHCGTYAVIPPLNHSEPFTGQFGKKLRTLVPKEMRERGIHHCDDILKVLVTSHPTSFDILELPNMGEFPRKQSLGEPDRTGNNGPEKWAAFSFRNLDYLEESITLLKEVINSTSPGDVRRPMWLIDLAFTLNLRYNATGSEDHAIESSRVAFESVNEVQKDDPAYFAILGCACDFITQKAIRVHNEDDLEKVIEMHKSILAMTPCDHPQYISRLRDYDRTLFKGYRAFGHREALEESIRVSQYIVGDPEEDPDEHAGNLFVLGKRLIQRYLLTGTSADLIESIKACQEAVNQTPVTSEDRHRRLQSLCNGLGTKYSQTLDEVDFQATKRVMDEILDNLPTEPKSRARSLGNAGIILSLRYRQTGCNDSLQKAVEIGQESVALAPVGDMASFVRLSNLSTTLSESYEKTRNIEQLEESIRIGKEALAAAPEGHPHKHQLHFNLADRLWLRYRQSKSANDLDEAISFYSLILEKSSTPFFIRVQAGYALMQSYLFKPEFKAGNFEDAYKAGETTVIILAELRPRSLQNADIQREAGGFSGLASEVASTSLTLGHSPVAALELLEMARGVMASSISVLRADIQDLENEFPDLANQYNRLRDQLDVSSTRKVDLEMDWGNEPSLRYNNGEAFASLLREIRSKPGFQNFLRADDEKRMRSAAALGPVVVVNVSQSLCDAIIIRQDGFVAIPLDRLEKRDIDSKYNTLGRGNLQVLEWLWDVIAEPILNALGRHTQRNGETVMDRVMSSYATSVGAIVQSRRTKPTTSTNEALLVSAADTPGHRKLHFADKEVRMLQDVMKRMKLQPVEPQPLRDEVVSHLRKCKIFHFAGHGYTDTTDPSQSQLFLKDWRTNPLTVSSLLDLNLHQHGPFMAYLSACGTGQIKTQELFDEGIHLISACQLAGFRHVIGTLWEVNDRSCVDMAAMIYQEIDKGCMSDESVCRGVHVATKAKRDQWLDETYGAQKPESSVEMRSRKTHEKLARKERDIISVDEEEDESSCAATRNGPLHWVPYVHFWCMNLPRLGFILSYPILSAT</sequence>